<dbReference type="EC" id="2.3.2.27" evidence="4"/>
<dbReference type="OrthoDB" id="9984778at2759"/>
<gene>
    <name evidence="16" type="ORF">GIB67_005701</name>
</gene>
<sequence length="376" mass="41503">MEYYSYYAPPPIVFNITVGLLCPFECFLSCPPGCTPFSWPPLPPPLVEDPSKQSISATVIILLIVFLGGFFVLVSYFAVIAKICSSCWKSSRRSQDDLGHTHDDFIGENHGTVGDHHIWFIHTVGLDESVIKSIAVCKYKKGDGLVEGTDCSVCLGEFKEDETLRLLPKCSHAFHVPCIDTWLGSHTNCPLCRAPIVCNNSTVGDSSSDSLGLREDAQVGSFVSEFDRSGEVGDRDVRDEKELQDGRRDIDIIEKMGMPFPLSKYDVRALSDLVDKHRVVDNGMEPVRRSVSMDSTSAYKLCFSSVSPSEIEEENEPAKLILDRESSSSVFRWLGSSSSGKMLLKGPISMNRSLSNGGRFLSSKLSRSGRNQILPL</sequence>
<dbReference type="PANTHER" id="PTHR46913:SF19">
    <property type="entry name" value="RING-TYPE E3 UBIQUITIN TRANSFERASE"/>
    <property type="match status" value="1"/>
</dbReference>
<keyword evidence="10" id="KW-0862">Zinc</keyword>
<evidence type="ECO:0000313" key="17">
    <source>
        <dbReference type="Proteomes" id="UP000541444"/>
    </source>
</evidence>
<name>A0A7J7NI09_9MAGN</name>
<keyword evidence="8 13" id="KW-0863">Zinc-finger</keyword>
<evidence type="ECO:0000256" key="3">
    <source>
        <dbReference type="ARBA" id="ARBA00004906"/>
    </source>
</evidence>
<feature type="domain" description="RING-type" evidence="15">
    <location>
        <begin position="151"/>
        <end position="193"/>
    </location>
</feature>
<reference evidence="16 17" key="1">
    <citation type="journal article" date="2020" name="IScience">
        <title>Genome Sequencing of the Endangered Kingdonia uniflora (Circaeasteraceae, Ranunculales) Reveals Potential Mechanisms of Evolutionary Specialization.</title>
        <authorList>
            <person name="Sun Y."/>
            <person name="Deng T."/>
            <person name="Zhang A."/>
            <person name="Moore M.J."/>
            <person name="Landis J.B."/>
            <person name="Lin N."/>
            <person name="Zhang H."/>
            <person name="Zhang X."/>
            <person name="Huang J."/>
            <person name="Zhang X."/>
            <person name="Sun H."/>
            <person name="Wang H."/>
        </authorList>
    </citation>
    <scope>NUCLEOTIDE SEQUENCE [LARGE SCALE GENOMIC DNA]</scope>
    <source>
        <strain evidence="16">TB1705</strain>
        <tissue evidence="16">Leaf</tissue>
    </source>
</reference>
<evidence type="ECO:0000256" key="8">
    <source>
        <dbReference type="ARBA" id="ARBA00022771"/>
    </source>
</evidence>
<evidence type="ECO:0000256" key="1">
    <source>
        <dbReference type="ARBA" id="ARBA00000900"/>
    </source>
</evidence>
<evidence type="ECO:0000256" key="2">
    <source>
        <dbReference type="ARBA" id="ARBA00004167"/>
    </source>
</evidence>
<keyword evidence="6 14" id="KW-0812">Transmembrane</keyword>
<comment type="catalytic activity">
    <reaction evidence="1">
        <text>S-ubiquitinyl-[E2 ubiquitin-conjugating enzyme]-L-cysteine + [acceptor protein]-L-lysine = [E2 ubiquitin-conjugating enzyme]-L-cysteine + N(6)-ubiquitinyl-[acceptor protein]-L-lysine.</text>
        <dbReference type="EC" id="2.3.2.27"/>
    </reaction>
</comment>
<dbReference type="SMART" id="SM00184">
    <property type="entry name" value="RING"/>
    <property type="match status" value="1"/>
</dbReference>
<evidence type="ECO:0000256" key="7">
    <source>
        <dbReference type="ARBA" id="ARBA00022723"/>
    </source>
</evidence>
<comment type="subcellular location">
    <subcellularLocation>
        <location evidence="2">Membrane</location>
        <topology evidence="2">Single-pass membrane protein</topology>
    </subcellularLocation>
</comment>
<dbReference type="PANTHER" id="PTHR46913">
    <property type="entry name" value="RING-H2 FINGER PROTEIN ATL16"/>
    <property type="match status" value="1"/>
</dbReference>
<evidence type="ECO:0000256" key="11">
    <source>
        <dbReference type="ARBA" id="ARBA00022989"/>
    </source>
</evidence>
<comment type="pathway">
    <text evidence="3">Protein modification; protein ubiquitination.</text>
</comment>
<proteinExistence type="predicted"/>
<dbReference type="SUPFAM" id="SSF57850">
    <property type="entry name" value="RING/U-box"/>
    <property type="match status" value="1"/>
</dbReference>
<dbReference type="AlphaFoldDB" id="A0A7J7NI09"/>
<dbReference type="GO" id="GO:0016020">
    <property type="term" value="C:membrane"/>
    <property type="evidence" value="ECO:0007669"/>
    <property type="project" value="UniProtKB-SubCell"/>
</dbReference>
<dbReference type="Gene3D" id="3.30.40.10">
    <property type="entry name" value="Zinc/RING finger domain, C3HC4 (zinc finger)"/>
    <property type="match status" value="1"/>
</dbReference>
<evidence type="ECO:0000256" key="12">
    <source>
        <dbReference type="ARBA" id="ARBA00023136"/>
    </source>
</evidence>
<protein>
    <recommendedName>
        <fullName evidence="4">RING-type E3 ubiquitin transferase</fullName>
        <ecNumber evidence="4">2.3.2.27</ecNumber>
    </recommendedName>
</protein>
<evidence type="ECO:0000313" key="16">
    <source>
        <dbReference type="EMBL" id="KAF6166825.1"/>
    </source>
</evidence>
<evidence type="ECO:0000256" key="6">
    <source>
        <dbReference type="ARBA" id="ARBA00022692"/>
    </source>
</evidence>
<keyword evidence="7" id="KW-0479">Metal-binding</keyword>
<accession>A0A7J7NI09</accession>
<keyword evidence="17" id="KW-1185">Reference proteome</keyword>
<dbReference type="InterPro" id="IPR044600">
    <property type="entry name" value="ATL1/ATL16-like"/>
</dbReference>
<keyword evidence="5" id="KW-0808">Transferase</keyword>
<dbReference type="EMBL" id="JACGCM010000779">
    <property type="protein sequence ID" value="KAF6166825.1"/>
    <property type="molecule type" value="Genomic_DNA"/>
</dbReference>
<dbReference type="PROSITE" id="PS50089">
    <property type="entry name" value="ZF_RING_2"/>
    <property type="match status" value="1"/>
</dbReference>
<evidence type="ECO:0000256" key="5">
    <source>
        <dbReference type="ARBA" id="ARBA00022679"/>
    </source>
</evidence>
<dbReference type="UniPathway" id="UPA00143"/>
<evidence type="ECO:0000256" key="9">
    <source>
        <dbReference type="ARBA" id="ARBA00022786"/>
    </source>
</evidence>
<organism evidence="16 17">
    <name type="scientific">Kingdonia uniflora</name>
    <dbReference type="NCBI Taxonomy" id="39325"/>
    <lineage>
        <taxon>Eukaryota</taxon>
        <taxon>Viridiplantae</taxon>
        <taxon>Streptophyta</taxon>
        <taxon>Embryophyta</taxon>
        <taxon>Tracheophyta</taxon>
        <taxon>Spermatophyta</taxon>
        <taxon>Magnoliopsida</taxon>
        <taxon>Ranunculales</taxon>
        <taxon>Circaeasteraceae</taxon>
        <taxon>Kingdonia</taxon>
    </lineage>
</organism>
<evidence type="ECO:0000256" key="4">
    <source>
        <dbReference type="ARBA" id="ARBA00012483"/>
    </source>
</evidence>
<evidence type="ECO:0000256" key="13">
    <source>
        <dbReference type="PROSITE-ProRule" id="PRU00175"/>
    </source>
</evidence>
<keyword evidence="11 14" id="KW-1133">Transmembrane helix</keyword>
<dbReference type="InterPro" id="IPR001841">
    <property type="entry name" value="Znf_RING"/>
</dbReference>
<keyword evidence="12 14" id="KW-0472">Membrane</keyword>
<evidence type="ECO:0000256" key="10">
    <source>
        <dbReference type="ARBA" id="ARBA00022833"/>
    </source>
</evidence>
<evidence type="ECO:0000259" key="15">
    <source>
        <dbReference type="PROSITE" id="PS50089"/>
    </source>
</evidence>
<dbReference type="FunFam" id="3.30.40.10:FF:000233">
    <property type="entry name" value="RING-H2 finger protein ATL54"/>
    <property type="match status" value="1"/>
</dbReference>
<keyword evidence="9" id="KW-0833">Ubl conjugation pathway</keyword>
<dbReference type="GO" id="GO:0016567">
    <property type="term" value="P:protein ubiquitination"/>
    <property type="evidence" value="ECO:0007669"/>
    <property type="project" value="UniProtKB-UniPathway"/>
</dbReference>
<comment type="caution">
    <text evidence="16">The sequence shown here is derived from an EMBL/GenBank/DDBJ whole genome shotgun (WGS) entry which is preliminary data.</text>
</comment>
<dbReference type="CDD" id="cd16461">
    <property type="entry name" value="RING-H2_EL5-like"/>
    <property type="match status" value="1"/>
</dbReference>
<feature type="transmembrane region" description="Helical" evidence="14">
    <location>
        <begin position="59"/>
        <end position="84"/>
    </location>
</feature>
<dbReference type="Pfam" id="PF13639">
    <property type="entry name" value="zf-RING_2"/>
    <property type="match status" value="1"/>
</dbReference>
<dbReference type="Proteomes" id="UP000541444">
    <property type="component" value="Unassembled WGS sequence"/>
</dbReference>
<dbReference type="GO" id="GO:0008270">
    <property type="term" value="F:zinc ion binding"/>
    <property type="evidence" value="ECO:0007669"/>
    <property type="project" value="UniProtKB-KW"/>
</dbReference>
<dbReference type="InterPro" id="IPR013083">
    <property type="entry name" value="Znf_RING/FYVE/PHD"/>
</dbReference>
<evidence type="ECO:0000256" key="14">
    <source>
        <dbReference type="SAM" id="Phobius"/>
    </source>
</evidence>
<dbReference type="GO" id="GO:0061630">
    <property type="term" value="F:ubiquitin protein ligase activity"/>
    <property type="evidence" value="ECO:0007669"/>
    <property type="project" value="UniProtKB-EC"/>
</dbReference>